<dbReference type="NCBIfam" id="NF001978">
    <property type="entry name" value="PRK00767.1"/>
    <property type="match status" value="1"/>
</dbReference>
<dbReference type="SUPFAM" id="SSF48498">
    <property type="entry name" value="Tetracyclin repressor-like, C-terminal domain"/>
    <property type="match status" value="1"/>
</dbReference>
<sequence>MTKIAFRTRIEDLRRRELIEAAHRVFMQHGLGGMTTKRICEEAGMSAGILSYYFKGKEDVLFAMVRLNNRVLMEAVATGLAQATTRWGRLEAIIAGNFPEGLFEPNIANAWLSVCAASSTNIRYVRLQRIFYARLQSNLASVFRDVLADARFKQIALALGTMIDGLWLRRATGEALISTDCTALVLSVAVALLTEAEQAQLQAA</sequence>
<accession>A0AA37U2U9</accession>
<dbReference type="Proteomes" id="UP001157355">
    <property type="component" value="Unassembled WGS sequence"/>
</dbReference>
<evidence type="ECO:0000313" key="8">
    <source>
        <dbReference type="Proteomes" id="UP001157355"/>
    </source>
</evidence>
<dbReference type="InterPro" id="IPR050109">
    <property type="entry name" value="HTH-type_TetR-like_transc_reg"/>
</dbReference>
<evidence type="ECO:0000256" key="4">
    <source>
        <dbReference type="ARBA" id="ARBA00023163"/>
    </source>
</evidence>
<dbReference type="InterPro" id="IPR009057">
    <property type="entry name" value="Homeodomain-like_sf"/>
</dbReference>
<evidence type="ECO:0000259" key="6">
    <source>
        <dbReference type="PROSITE" id="PS50977"/>
    </source>
</evidence>
<dbReference type="InterPro" id="IPR001647">
    <property type="entry name" value="HTH_TetR"/>
</dbReference>
<feature type="DNA-binding region" description="H-T-H motif" evidence="5">
    <location>
        <begin position="35"/>
        <end position="54"/>
    </location>
</feature>
<keyword evidence="1" id="KW-0678">Repressor</keyword>
<dbReference type="SUPFAM" id="SSF46689">
    <property type="entry name" value="Homeodomain-like"/>
    <property type="match status" value="1"/>
</dbReference>
<keyword evidence="4" id="KW-0804">Transcription</keyword>
<keyword evidence="8" id="KW-1185">Reference proteome</keyword>
<gene>
    <name evidence="7" type="ORF">GCM10010873_12480</name>
</gene>
<dbReference type="AlphaFoldDB" id="A0AA37U2U9"/>
<dbReference type="InterPro" id="IPR036271">
    <property type="entry name" value="Tet_transcr_reg_TetR-rel_C_sf"/>
</dbReference>
<evidence type="ECO:0000256" key="3">
    <source>
        <dbReference type="ARBA" id="ARBA00023125"/>
    </source>
</evidence>
<dbReference type="GO" id="GO:0003700">
    <property type="term" value="F:DNA-binding transcription factor activity"/>
    <property type="evidence" value="ECO:0007669"/>
    <property type="project" value="TreeGrafter"/>
</dbReference>
<dbReference type="Gene3D" id="1.10.357.10">
    <property type="entry name" value="Tetracycline Repressor, domain 2"/>
    <property type="match status" value="1"/>
</dbReference>
<reference evidence="7 8" key="1">
    <citation type="journal article" date="2014" name="Int. J. Syst. Evol. Microbiol.">
        <title>Complete genome sequence of Corynebacterium casei LMG S-19264T (=DSM 44701T), isolated from a smear-ripened cheese.</title>
        <authorList>
            <consortium name="US DOE Joint Genome Institute (JGI-PGF)"/>
            <person name="Walter F."/>
            <person name="Albersmeier A."/>
            <person name="Kalinowski J."/>
            <person name="Ruckert C."/>
        </authorList>
    </citation>
    <scope>NUCLEOTIDE SEQUENCE [LARGE SCALE GENOMIC DNA]</scope>
    <source>
        <strain evidence="7 8">NBRC 111766</strain>
    </source>
</reference>
<name>A0AA37U2U9_9RHOB</name>
<evidence type="ECO:0000256" key="2">
    <source>
        <dbReference type="ARBA" id="ARBA00023015"/>
    </source>
</evidence>
<dbReference type="PRINTS" id="PR00455">
    <property type="entry name" value="HTHTETR"/>
</dbReference>
<evidence type="ECO:0000313" key="7">
    <source>
        <dbReference type="EMBL" id="GLS86274.1"/>
    </source>
</evidence>
<proteinExistence type="predicted"/>
<evidence type="ECO:0000256" key="1">
    <source>
        <dbReference type="ARBA" id="ARBA00022491"/>
    </source>
</evidence>
<dbReference type="RefSeq" id="WP_284324474.1">
    <property type="nucleotide sequence ID" value="NZ_BSPP01000004.1"/>
</dbReference>
<comment type="caution">
    <text evidence="7">The sequence shown here is derived from an EMBL/GenBank/DDBJ whole genome shotgun (WGS) entry which is preliminary data.</text>
</comment>
<dbReference type="Pfam" id="PF13977">
    <property type="entry name" value="TetR_C_6"/>
    <property type="match status" value="1"/>
</dbReference>
<dbReference type="Pfam" id="PF00440">
    <property type="entry name" value="TetR_N"/>
    <property type="match status" value="1"/>
</dbReference>
<dbReference type="PANTHER" id="PTHR30055">
    <property type="entry name" value="HTH-TYPE TRANSCRIPTIONAL REGULATOR RUTR"/>
    <property type="match status" value="1"/>
</dbReference>
<organism evidence="7 8">
    <name type="scientific">Cypionkella aquatica</name>
    <dbReference type="NCBI Taxonomy" id="1756042"/>
    <lineage>
        <taxon>Bacteria</taxon>
        <taxon>Pseudomonadati</taxon>
        <taxon>Pseudomonadota</taxon>
        <taxon>Alphaproteobacteria</taxon>
        <taxon>Rhodobacterales</taxon>
        <taxon>Paracoccaceae</taxon>
        <taxon>Cypionkella</taxon>
    </lineage>
</organism>
<evidence type="ECO:0000256" key="5">
    <source>
        <dbReference type="PROSITE-ProRule" id="PRU00335"/>
    </source>
</evidence>
<dbReference type="InterPro" id="IPR039538">
    <property type="entry name" value="BetI_C"/>
</dbReference>
<feature type="domain" description="HTH tetR-type" evidence="6">
    <location>
        <begin position="12"/>
        <end position="72"/>
    </location>
</feature>
<dbReference type="GO" id="GO:0000976">
    <property type="term" value="F:transcription cis-regulatory region binding"/>
    <property type="evidence" value="ECO:0007669"/>
    <property type="project" value="TreeGrafter"/>
</dbReference>
<protein>
    <submittedName>
        <fullName evidence="7">Transcriptional regulator BetI</fullName>
    </submittedName>
</protein>
<dbReference type="PANTHER" id="PTHR30055:SF228">
    <property type="entry name" value="TRANSCRIPTIONAL REGULATOR-RELATED"/>
    <property type="match status" value="1"/>
</dbReference>
<keyword evidence="3 5" id="KW-0238">DNA-binding</keyword>
<keyword evidence="2" id="KW-0805">Transcription regulation</keyword>
<dbReference type="PROSITE" id="PS50977">
    <property type="entry name" value="HTH_TETR_2"/>
    <property type="match status" value="1"/>
</dbReference>
<dbReference type="EMBL" id="BSPP01000004">
    <property type="protein sequence ID" value="GLS86274.1"/>
    <property type="molecule type" value="Genomic_DNA"/>
</dbReference>